<evidence type="ECO:0000256" key="1">
    <source>
        <dbReference type="SAM" id="MobiDB-lite"/>
    </source>
</evidence>
<dbReference type="Proteomes" id="UP001447516">
    <property type="component" value="Unassembled WGS sequence"/>
</dbReference>
<protein>
    <submittedName>
        <fullName evidence="2">Uncharacterized protein</fullName>
    </submittedName>
</protein>
<proteinExistence type="predicted"/>
<organism evidence="2 3">
    <name type="scientific">Microbispora maris</name>
    <dbReference type="NCBI Taxonomy" id="3144104"/>
    <lineage>
        <taxon>Bacteria</taxon>
        <taxon>Bacillati</taxon>
        <taxon>Actinomycetota</taxon>
        <taxon>Actinomycetes</taxon>
        <taxon>Streptosporangiales</taxon>
        <taxon>Streptosporangiaceae</taxon>
        <taxon>Microbispora</taxon>
    </lineage>
</organism>
<feature type="region of interest" description="Disordered" evidence="1">
    <location>
        <begin position="134"/>
        <end position="162"/>
    </location>
</feature>
<evidence type="ECO:0000313" key="2">
    <source>
        <dbReference type="EMBL" id="MEN3539807.1"/>
    </source>
</evidence>
<name>A0ABV0B0B5_9ACTN</name>
<keyword evidence="3" id="KW-1185">Reference proteome</keyword>
<evidence type="ECO:0000313" key="3">
    <source>
        <dbReference type="Proteomes" id="UP001447516"/>
    </source>
</evidence>
<dbReference type="EMBL" id="JBDJAW010000038">
    <property type="protein sequence ID" value="MEN3539807.1"/>
    <property type="molecule type" value="Genomic_DNA"/>
</dbReference>
<reference evidence="2 3" key="1">
    <citation type="submission" date="2024-05" db="EMBL/GenBank/DDBJ databases">
        <title>Microbispora sp.ZYX-F-249.</title>
        <authorList>
            <person name="Xie H."/>
        </authorList>
    </citation>
    <scope>NUCLEOTIDE SEQUENCE [LARGE SCALE GENOMIC DNA]</scope>
    <source>
        <strain evidence="2 3">ZYX-F-249</strain>
    </source>
</reference>
<dbReference type="RefSeq" id="WP_346229686.1">
    <property type="nucleotide sequence ID" value="NZ_JBDJAW010000038.1"/>
</dbReference>
<comment type="caution">
    <text evidence="2">The sequence shown here is derived from an EMBL/GenBank/DDBJ whole genome shotgun (WGS) entry which is preliminary data.</text>
</comment>
<sequence>MLTEALAALAASGGAALAEAMATDAWQAARNGMARLFGRQGSQRQAAIEAQLDGNVVLVERASDPARARRRLMSLWEEELVQLLDEHPEAEADLRELITHIHDALPSAQQRVQNFQYNIARDGSRQFAVQGGDIIYHDSPSSGLHHPSSQPGAADGGSDSSR</sequence>
<gene>
    <name evidence="2" type="ORF">AAH991_32185</name>
</gene>
<accession>A0ABV0B0B5</accession>
<feature type="compositionally biased region" description="Polar residues" evidence="1">
    <location>
        <begin position="139"/>
        <end position="151"/>
    </location>
</feature>